<comment type="caution">
    <text evidence="1">The sequence shown here is derived from an EMBL/GenBank/DDBJ whole genome shotgun (WGS) entry which is preliminary data.</text>
</comment>
<accession>A0A0F9KKU9</accession>
<protein>
    <submittedName>
        <fullName evidence="1">Uncharacterized protein</fullName>
    </submittedName>
</protein>
<sequence length="82" mass="9771">MLPYLLCTYLNIKLSYLFVKYTKIAKLGNQWNSLIIILTIMTKTRPITIKKMETEINLYLVVEDIEIQTEIKSLWNINYNLK</sequence>
<dbReference type="AlphaFoldDB" id="A0A0F9KKU9"/>
<proteinExistence type="predicted"/>
<reference evidence="1" key="1">
    <citation type="journal article" date="2015" name="Nature">
        <title>Complex archaea that bridge the gap between prokaryotes and eukaryotes.</title>
        <authorList>
            <person name="Spang A."/>
            <person name="Saw J.H."/>
            <person name="Jorgensen S.L."/>
            <person name="Zaremba-Niedzwiedzka K."/>
            <person name="Martijn J."/>
            <person name="Lind A.E."/>
            <person name="van Eijk R."/>
            <person name="Schleper C."/>
            <person name="Guy L."/>
            <person name="Ettema T.J."/>
        </authorList>
    </citation>
    <scope>NUCLEOTIDE SEQUENCE</scope>
</reference>
<evidence type="ECO:0000313" key="1">
    <source>
        <dbReference type="EMBL" id="KKM22793.1"/>
    </source>
</evidence>
<gene>
    <name evidence="1" type="ORF">LCGC14_1621680</name>
</gene>
<organism evidence="1">
    <name type="scientific">marine sediment metagenome</name>
    <dbReference type="NCBI Taxonomy" id="412755"/>
    <lineage>
        <taxon>unclassified sequences</taxon>
        <taxon>metagenomes</taxon>
        <taxon>ecological metagenomes</taxon>
    </lineage>
</organism>
<dbReference type="EMBL" id="LAZR01013259">
    <property type="protein sequence ID" value="KKM22793.1"/>
    <property type="molecule type" value="Genomic_DNA"/>
</dbReference>
<name>A0A0F9KKU9_9ZZZZ</name>